<evidence type="ECO:0000313" key="1">
    <source>
        <dbReference type="EMBL" id="KAI7744492.1"/>
    </source>
</evidence>
<dbReference type="Proteomes" id="UP001206925">
    <property type="component" value="Unassembled WGS sequence"/>
</dbReference>
<proteinExistence type="predicted"/>
<dbReference type="AlphaFoldDB" id="A0AAD5GJ11"/>
<name>A0AAD5GJ11_AMBAR</name>
<gene>
    <name evidence="1" type="ORF">M8C21_008819</name>
</gene>
<accession>A0AAD5GJ11</accession>
<keyword evidence="2" id="KW-1185">Reference proteome</keyword>
<protein>
    <submittedName>
        <fullName evidence="1">Uncharacterized protein</fullName>
    </submittedName>
</protein>
<organism evidence="1 2">
    <name type="scientific">Ambrosia artemisiifolia</name>
    <name type="common">Common ragweed</name>
    <dbReference type="NCBI Taxonomy" id="4212"/>
    <lineage>
        <taxon>Eukaryota</taxon>
        <taxon>Viridiplantae</taxon>
        <taxon>Streptophyta</taxon>
        <taxon>Embryophyta</taxon>
        <taxon>Tracheophyta</taxon>
        <taxon>Spermatophyta</taxon>
        <taxon>Magnoliopsida</taxon>
        <taxon>eudicotyledons</taxon>
        <taxon>Gunneridae</taxon>
        <taxon>Pentapetalae</taxon>
        <taxon>asterids</taxon>
        <taxon>campanulids</taxon>
        <taxon>Asterales</taxon>
        <taxon>Asteraceae</taxon>
        <taxon>Asteroideae</taxon>
        <taxon>Heliantheae alliance</taxon>
        <taxon>Heliantheae</taxon>
        <taxon>Ambrosia</taxon>
    </lineage>
</organism>
<reference evidence="1" key="1">
    <citation type="submission" date="2022-06" db="EMBL/GenBank/DDBJ databases">
        <title>Uncovering the hologenomic basis of an extraordinary plant invasion.</title>
        <authorList>
            <person name="Bieker V.C."/>
            <person name="Martin M.D."/>
            <person name="Gilbert T."/>
            <person name="Hodgins K."/>
            <person name="Battlay P."/>
            <person name="Petersen B."/>
            <person name="Wilson J."/>
        </authorList>
    </citation>
    <scope>NUCLEOTIDE SEQUENCE</scope>
    <source>
        <strain evidence="1">AA19_3_7</strain>
        <tissue evidence="1">Leaf</tissue>
    </source>
</reference>
<comment type="caution">
    <text evidence="1">The sequence shown here is derived from an EMBL/GenBank/DDBJ whole genome shotgun (WGS) entry which is preliminary data.</text>
</comment>
<sequence length="59" mass="7130">MEKDPEYMGQQRLPQNPFRINWILEEDEQSKKKNQGELNDRTSRCFVHDFIPWPLSPVL</sequence>
<evidence type="ECO:0000313" key="2">
    <source>
        <dbReference type="Proteomes" id="UP001206925"/>
    </source>
</evidence>
<dbReference type="EMBL" id="JAMZMK010007524">
    <property type="protein sequence ID" value="KAI7744492.1"/>
    <property type="molecule type" value="Genomic_DNA"/>
</dbReference>